<proteinExistence type="predicted"/>
<evidence type="ECO:0000259" key="2">
    <source>
        <dbReference type="Pfam" id="PF04149"/>
    </source>
</evidence>
<keyword evidence="4" id="KW-1185">Reference proteome</keyword>
<sequence length="65" mass="7094">MTKKYAQWRKSRHSDPGESCVEVGRSADGMIGVRDTKAQGAGPILALTRDEWAALLHCLRSPLGN</sequence>
<accession>A0A372GIK7</accession>
<feature type="region of interest" description="Disordered" evidence="1">
    <location>
        <begin position="1"/>
        <end position="21"/>
    </location>
</feature>
<dbReference type="OrthoDB" id="3482373at2"/>
<evidence type="ECO:0000256" key="1">
    <source>
        <dbReference type="SAM" id="MobiDB-lite"/>
    </source>
</evidence>
<dbReference type="InterPro" id="IPR007278">
    <property type="entry name" value="DUF397"/>
</dbReference>
<dbReference type="Pfam" id="PF04149">
    <property type="entry name" value="DUF397"/>
    <property type="match status" value="1"/>
</dbReference>
<dbReference type="AlphaFoldDB" id="A0A372GIK7"/>
<protein>
    <submittedName>
        <fullName evidence="3">DUF397 domain-containing protein</fullName>
    </submittedName>
</protein>
<dbReference type="Proteomes" id="UP000262882">
    <property type="component" value="Unassembled WGS sequence"/>
</dbReference>
<name>A0A372GIK7_9ACTN</name>
<comment type="caution">
    <text evidence="3">The sequence shown here is derived from an EMBL/GenBank/DDBJ whole genome shotgun (WGS) entry which is preliminary data.</text>
</comment>
<organism evidence="3 4">
    <name type="scientific">Actinomadura spongiicola</name>
    <dbReference type="NCBI Taxonomy" id="2303421"/>
    <lineage>
        <taxon>Bacteria</taxon>
        <taxon>Bacillati</taxon>
        <taxon>Actinomycetota</taxon>
        <taxon>Actinomycetes</taxon>
        <taxon>Streptosporangiales</taxon>
        <taxon>Thermomonosporaceae</taxon>
        <taxon>Actinomadura</taxon>
    </lineage>
</organism>
<dbReference type="RefSeq" id="WP_117399059.1">
    <property type="nucleotide sequence ID" value="NZ_QVNQ01000003.1"/>
</dbReference>
<gene>
    <name evidence="3" type="ORF">D0T12_09005</name>
</gene>
<evidence type="ECO:0000313" key="4">
    <source>
        <dbReference type="Proteomes" id="UP000262882"/>
    </source>
</evidence>
<evidence type="ECO:0000313" key="3">
    <source>
        <dbReference type="EMBL" id="RFS85195.1"/>
    </source>
</evidence>
<reference evidence="3 4" key="1">
    <citation type="submission" date="2018-08" db="EMBL/GenBank/DDBJ databases">
        <title>Actinomadura spongicola sp. nov., isolated from marine sponge Leucetta chagosensis.</title>
        <authorList>
            <person name="Li L."/>
            <person name="Lin H.W."/>
        </authorList>
    </citation>
    <scope>NUCLEOTIDE SEQUENCE [LARGE SCALE GENOMIC DNA]</scope>
    <source>
        <strain evidence="3 4">LHW52907</strain>
    </source>
</reference>
<dbReference type="EMBL" id="QVNQ01000003">
    <property type="protein sequence ID" value="RFS85195.1"/>
    <property type="molecule type" value="Genomic_DNA"/>
</dbReference>
<feature type="compositionally biased region" description="Basic residues" evidence="1">
    <location>
        <begin position="1"/>
        <end position="12"/>
    </location>
</feature>
<feature type="domain" description="DUF397" evidence="2">
    <location>
        <begin position="6"/>
        <end position="57"/>
    </location>
</feature>